<feature type="compositionally biased region" description="Basic and acidic residues" evidence="1">
    <location>
        <begin position="89"/>
        <end position="98"/>
    </location>
</feature>
<dbReference type="RefSeq" id="XP_043000582.1">
    <property type="nucleotide sequence ID" value="XM_043144647.1"/>
</dbReference>
<protein>
    <submittedName>
        <fullName evidence="3">Uncharacterized protein</fullName>
    </submittedName>
</protein>
<evidence type="ECO:0000313" key="4">
    <source>
        <dbReference type="Proteomes" id="UP000027002"/>
    </source>
</evidence>
<evidence type="ECO:0000313" key="3">
    <source>
        <dbReference type="EMBL" id="QUC22909.1"/>
    </source>
</evidence>
<proteinExistence type="predicted"/>
<keyword evidence="2" id="KW-0732">Signal</keyword>
<feature type="signal peptide" evidence="2">
    <location>
        <begin position="1"/>
        <end position="16"/>
    </location>
</feature>
<feature type="chain" id="PRO_5034985252" evidence="2">
    <location>
        <begin position="17"/>
        <end position="105"/>
    </location>
</feature>
<name>A0A8E5HWI6_USTVR</name>
<feature type="region of interest" description="Disordered" evidence="1">
    <location>
        <begin position="85"/>
        <end position="105"/>
    </location>
</feature>
<reference evidence="3" key="1">
    <citation type="submission" date="2020-03" db="EMBL/GenBank/DDBJ databases">
        <title>A mixture of massive structural variations and highly conserved coding sequences in Ustilaginoidea virens genome.</title>
        <authorList>
            <person name="Zhang K."/>
            <person name="Zhao Z."/>
            <person name="Zhang Z."/>
            <person name="Li Y."/>
            <person name="Hsiang T."/>
            <person name="Sun W."/>
        </authorList>
    </citation>
    <scope>NUCLEOTIDE SEQUENCE</scope>
    <source>
        <strain evidence="3">UV-8b</strain>
    </source>
</reference>
<organism evidence="3 4">
    <name type="scientific">Ustilaginoidea virens</name>
    <name type="common">Rice false smut fungus</name>
    <name type="synonym">Villosiclava virens</name>
    <dbReference type="NCBI Taxonomy" id="1159556"/>
    <lineage>
        <taxon>Eukaryota</taxon>
        <taxon>Fungi</taxon>
        <taxon>Dikarya</taxon>
        <taxon>Ascomycota</taxon>
        <taxon>Pezizomycotina</taxon>
        <taxon>Sordariomycetes</taxon>
        <taxon>Hypocreomycetidae</taxon>
        <taxon>Hypocreales</taxon>
        <taxon>Clavicipitaceae</taxon>
        <taxon>Ustilaginoidea</taxon>
    </lineage>
</organism>
<dbReference type="KEGG" id="uvi:66067927"/>
<evidence type="ECO:0000256" key="1">
    <source>
        <dbReference type="SAM" id="MobiDB-lite"/>
    </source>
</evidence>
<dbReference type="GeneID" id="66067927"/>
<keyword evidence="4" id="KW-1185">Reference proteome</keyword>
<gene>
    <name evidence="3" type="ORF">UV8b_07150</name>
</gene>
<evidence type="ECO:0000256" key="2">
    <source>
        <dbReference type="SAM" id="SignalP"/>
    </source>
</evidence>
<accession>A0A8E5HWI6</accession>
<dbReference type="AlphaFoldDB" id="A0A8E5HWI6"/>
<dbReference type="Proteomes" id="UP000027002">
    <property type="component" value="Chromosome 6"/>
</dbReference>
<sequence>MQIVLPLLACAAVAAADTVHCGGGADSGHRCEDKGAGWHSFCCTDTQRAVFQEKFTGAVGLKNNRGQYEECKISYYVGDIYCVPSPSASKDRRAEPADHTTWYRG</sequence>
<dbReference type="EMBL" id="CP072758">
    <property type="protein sequence ID" value="QUC22909.1"/>
    <property type="molecule type" value="Genomic_DNA"/>
</dbReference>